<protein>
    <submittedName>
        <fullName evidence="2">Uncharacterized protein</fullName>
    </submittedName>
</protein>
<dbReference type="AlphaFoldDB" id="A0A4U0XSB6"/>
<organism evidence="2 3">
    <name type="scientific">Cryomyces minteri</name>
    <dbReference type="NCBI Taxonomy" id="331657"/>
    <lineage>
        <taxon>Eukaryota</taxon>
        <taxon>Fungi</taxon>
        <taxon>Dikarya</taxon>
        <taxon>Ascomycota</taxon>
        <taxon>Pezizomycotina</taxon>
        <taxon>Dothideomycetes</taxon>
        <taxon>Dothideomycetes incertae sedis</taxon>
        <taxon>Cryomyces</taxon>
    </lineage>
</organism>
<comment type="caution">
    <text evidence="2">The sequence shown here is derived from an EMBL/GenBank/DDBJ whole genome shotgun (WGS) entry which is preliminary data.</text>
</comment>
<proteinExistence type="predicted"/>
<gene>
    <name evidence="2" type="ORF">B0A49_01087</name>
</gene>
<dbReference type="OrthoDB" id="5387413at2759"/>
<dbReference type="Proteomes" id="UP000308768">
    <property type="component" value="Unassembled WGS sequence"/>
</dbReference>
<reference evidence="2 3" key="1">
    <citation type="submission" date="2017-03" db="EMBL/GenBank/DDBJ databases">
        <title>Genomes of endolithic fungi from Antarctica.</title>
        <authorList>
            <person name="Coleine C."/>
            <person name="Masonjones S."/>
            <person name="Stajich J.E."/>
        </authorList>
    </citation>
    <scope>NUCLEOTIDE SEQUENCE [LARGE SCALE GENOMIC DNA]</scope>
    <source>
        <strain evidence="2 3">CCFEE 5187</strain>
    </source>
</reference>
<accession>A0A4U0XSB6</accession>
<feature type="region of interest" description="Disordered" evidence="1">
    <location>
        <begin position="1"/>
        <end position="39"/>
    </location>
</feature>
<feature type="compositionally biased region" description="Low complexity" evidence="1">
    <location>
        <begin position="10"/>
        <end position="24"/>
    </location>
</feature>
<keyword evidence="3" id="KW-1185">Reference proteome</keyword>
<sequence>MPSSVRDTTSKPTVVVVQPSSSSAPSPPSPRVRFPSSSSLVTGISRPLTAPEAWSLYDFETHSQTCGSCYDPYSVHRSGGQLCTRGHRLAQEVAAYVYRQDGEIYSTAAGVPHAQQRHKLVRVEIPPGFDNVRGLLKAISSGLRHRSRRPILSVDRTYPIAPRLPARRVVVEQPARASDAGEGRRRHDHRTHRPEIEVEIVEWPAATPPRQGEEAPRRGSLYVADLREQQRARVGYRVEVREPERRERRRWGRYW</sequence>
<evidence type="ECO:0000256" key="1">
    <source>
        <dbReference type="SAM" id="MobiDB-lite"/>
    </source>
</evidence>
<name>A0A4U0XSB6_9PEZI</name>
<evidence type="ECO:0000313" key="2">
    <source>
        <dbReference type="EMBL" id="TKA79521.1"/>
    </source>
</evidence>
<evidence type="ECO:0000313" key="3">
    <source>
        <dbReference type="Proteomes" id="UP000308768"/>
    </source>
</evidence>
<feature type="region of interest" description="Disordered" evidence="1">
    <location>
        <begin position="171"/>
        <end position="192"/>
    </location>
</feature>
<dbReference type="EMBL" id="NAJN01000095">
    <property type="protein sequence ID" value="TKA79521.1"/>
    <property type="molecule type" value="Genomic_DNA"/>
</dbReference>